<dbReference type="SUPFAM" id="SSF48652">
    <property type="entry name" value="Tetraspanin"/>
    <property type="match status" value="1"/>
</dbReference>
<feature type="transmembrane region" description="Helical" evidence="22">
    <location>
        <begin position="89"/>
        <end position="113"/>
    </location>
</feature>
<organism evidence="23 24">
    <name type="scientific">Actinia tenebrosa</name>
    <name type="common">Australian red waratah sea anemone</name>
    <dbReference type="NCBI Taxonomy" id="6105"/>
    <lineage>
        <taxon>Eukaryota</taxon>
        <taxon>Metazoa</taxon>
        <taxon>Cnidaria</taxon>
        <taxon>Anthozoa</taxon>
        <taxon>Hexacorallia</taxon>
        <taxon>Actiniaria</taxon>
        <taxon>Actiniidae</taxon>
        <taxon>Actinia</taxon>
    </lineage>
</organism>
<dbReference type="InterPro" id="IPR018499">
    <property type="entry name" value="Tetraspanin/Peripherin"/>
</dbReference>
<feature type="transmembrane region" description="Helical" evidence="22">
    <location>
        <begin position="61"/>
        <end position="82"/>
    </location>
</feature>
<dbReference type="GO" id="GO:0005576">
    <property type="term" value="C:extracellular region"/>
    <property type="evidence" value="ECO:0007669"/>
    <property type="project" value="UniProtKB-SubCell"/>
</dbReference>
<keyword evidence="10" id="KW-0964">Secreted</keyword>
<evidence type="ECO:0000256" key="9">
    <source>
        <dbReference type="ARBA" id="ARBA00022475"/>
    </source>
</evidence>
<dbReference type="InterPro" id="IPR000301">
    <property type="entry name" value="Tetraspanin_animals"/>
</dbReference>
<dbReference type="FunFam" id="1.10.1450.10:FF:000019">
    <property type="entry name" value="Tetraspanin"/>
    <property type="match status" value="1"/>
</dbReference>
<evidence type="ECO:0000256" key="15">
    <source>
        <dbReference type="ARBA" id="ARBA00023136"/>
    </source>
</evidence>
<gene>
    <name evidence="24" type="primary">LOC116297274</name>
</gene>
<feature type="transmembrane region" description="Helical" evidence="22">
    <location>
        <begin position="21"/>
        <end position="41"/>
    </location>
</feature>
<evidence type="ECO:0000256" key="17">
    <source>
        <dbReference type="ARBA" id="ARBA00023180"/>
    </source>
</evidence>
<dbReference type="PRINTS" id="PR00259">
    <property type="entry name" value="TMFOUR"/>
</dbReference>
<dbReference type="GeneID" id="116297274"/>
<evidence type="ECO:0000256" key="2">
    <source>
        <dbReference type="ARBA" id="ARBA00004223"/>
    </source>
</evidence>
<keyword evidence="13" id="KW-0653">Protein transport</keyword>
<evidence type="ECO:0000256" key="19">
    <source>
        <dbReference type="ARBA" id="ARBA00023288"/>
    </source>
</evidence>
<sequence>MVYKQEKGCCNISCTKVLYMFFNVILLLTGLGILGVGIWIISYKGDFNSLLTSNNYIIVPGLMIAAGLLVVFVCIVGCVAVIKENRFILVSYIIMLVLIFILELATGVVAFIYRSEISDELLKGIRGKMNEYELSDDVTAAIDKLQMEYHCCGDIGAESWNSTSWKRERRGNNTVPDSCCKTYSKHCGLRDHPSNINKEGCLTMLETFFKEQYSILAGVGVGIGLCQLFGIITAIVLLRYIQVY</sequence>
<dbReference type="GO" id="GO:0015031">
    <property type="term" value="P:protein transport"/>
    <property type="evidence" value="ECO:0007669"/>
    <property type="project" value="UniProtKB-KW"/>
</dbReference>
<dbReference type="GO" id="GO:0005765">
    <property type="term" value="C:lysosomal membrane"/>
    <property type="evidence" value="ECO:0007669"/>
    <property type="project" value="UniProtKB-SubCell"/>
</dbReference>
<dbReference type="Gene3D" id="1.10.1450.10">
    <property type="entry name" value="Tetraspanin"/>
    <property type="match status" value="1"/>
</dbReference>
<evidence type="ECO:0000256" key="16">
    <source>
        <dbReference type="ARBA" id="ARBA00023139"/>
    </source>
</evidence>
<evidence type="ECO:0000313" key="24">
    <source>
        <dbReference type="RefSeq" id="XP_031561331.1"/>
    </source>
</evidence>
<dbReference type="PANTHER" id="PTHR19282:SF544">
    <property type="entry name" value="TETRASPANIN"/>
    <property type="match status" value="1"/>
</dbReference>
<dbReference type="Proteomes" id="UP000515163">
    <property type="component" value="Unplaced"/>
</dbReference>
<dbReference type="PANTHER" id="PTHR19282">
    <property type="entry name" value="TETRASPANIN"/>
    <property type="match status" value="1"/>
</dbReference>
<evidence type="ECO:0000313" key="23">
    <source>
        <dbReference type="Proteomes" id="UP000515163"/>
    </source>
</evidence>
<evidence type="ECO:0000256" key="5">
    <source>
        <dbReference type="ARBA" id="ARBA00004651"/>
    </source>
</evidence>
<dbReference type="Pfam" id="PF00335">
    <property type="entry name" value="Tetraspanin"/>
    <property type="match status" value="1"/>
</dbReference>
<dbReference type="GO" id="GO:0005886">
    <property type="term" value="C:plasma membrane"/>
    <property type="evidence" value="ECO:0007669"/>
    <property type="project" value="UniProtKB-SubCell"/>
</dbReference>
<keyword evidence="17" id="KW-0325">Glycoprotein</keyword>
<evidence type="ECO:0000256" key="20">
    <source>
        <dbReference type="ARBA" id="ARBA00043922"/>
    </source>
</evidence>
<evidence type="ECO:0000256" key="4">
    <source>
        <dbReference type="ARBA" id="ARBA00004613"/>
    </source>
</evidence>
<dbReference type="AlphaFoldDB" id="A0A6P8I1E5"/>
<keyword evidence="19" id="KW-0449">Lipoprotein</keyword>
<comment type="subcellular location">
    <subcellularLocation>
        <location evidence="5">Cell membrane</location>
        <topology evidence="5">Multi-pass membrane protein</topology>
    </subcellularLocation>
    <subcellularLocation>
        <location evidence="3">Cell surface</location>
    </subcellularLocation>
    <subcellularLocation>
        <location evidence="1">Late endosome membrane</location>
        <topology evidence="1">Multi-pass membrane protein</topology>
    </subcellularLocation>
    <subcellularLocation>
        <location evidence="6">Lysosome membrane</location>
    </subcellularLocation>
    <subcellularLocation>
        <location evidence="2">Melanosome</location>
    </subcellularLocation>
    <subcellularLocation>
        <location evidence="22">Membrane</location>
        <topology evidence="22">Multi-pass membrane protein</topology>
    </subcellularLocation>
    <subcellularLocation>
        <location evidence="4">Secreted</location>
    </subcellularLocation>
</comment>
<name>A0A6P8I1E5_ACTTE</name>
<keyword evidence="23" id="KW-1185">Reference proteome</keyword>
<evidence type="ECO:0000256" key="10">
    <source>
        <dbReference type="ARBA" id="ARBA00022525"/>
    </source>
</evidence>
<comment type="function">
    <text evidence="20">Functions as a cell surface receptor for TIMP1 and plays a role in the activation of cellular signaling cascades. Plays a role in the activation of ITGB1 and integrin signaling, leading to the activation of AKT, FAK/PTK2 and MAP kinases. Promotes cell survival, reorganization of the actin cytoskeleton, cell adhesion, spreading and migration, via its role in the activation of AKT and FAK/PTK2. Plays a role in VEGFA signaling via its role in regulating the internalization of KDR/VEGFR2. Plays a role in intracellular vesicular transport processes, and is required for normal trafficking of the PMEL luminal domain that is essential for the development and maturation of melanocytes. Plays a role in the adhesion of leukocytes onto endothelial cells via its role in the regulation of SELP trafficking. May play a role in mast cell degranulation in response to Ms4a2/FceRI stimulation, but not in mast cell degranulation in response to other stimuli.</text>
</comment>
<evidence type="ECO:0000256" key="8">
    <source>
        <dbReference type="ARBA" id="ARBA00022448"/>
    </source>
</evidence>
<dbReference type="InParanoid" id="A0A6P8I1E5"/>
<keyword evidence="14 22" id="KW-1133">Transmembrane helix</keyword>
<dbReference type="InterPro" id="IPR008952">
    <property type="entry name" value="Tetraspanin_EC2_sf"/>
</dbReference>
<evidence type="ECO:0000256" key="1">
    <source>
        <dbReference type="ARBA" id="ARBA00004107"/>
    </source>
</evidence>
<keyword evidence="12" id="KW-0967">Endosome</keyword>
<keyword evidence="9" id="KW-1003">Cell membrane</keyword>
<evidence type="ECO:0000256" key="13">
    <source>
        <dbReference type="ARBA" id="ARBA00022927"/>
    </source>
</evidence>
<dbReference type="OrthoDB" id="438211at2759"/>
<dbReference type="GO" id="GO:0030154">
    <property type="term" value="P:cell differentiation"/>
    <property type="evidence" value="ECO:0007669"/>
    <property type="project" value="UniProtKB-ARBA"/>
</dbReference>
<keyword evidence="16" id="KW-0564">Palmitate</keyword>
<feature type="transmembrane region" description="Helical" evidence="22">
    <location>
        <begin position="213"/>
        <end position="238"/>
    </location>
</feature>
<keyword evidence="15 22" id="KW-0472">Membrane</keyword>
<keyword evidence="11 22" id="KW-0812">Transmembrane</keyword>
<protein>
    <recommendedName>
        <fullName evidence="22">Tetraspanin</fullName>
    </recommendedName>
</protein>
<evidence type="ECO:0000256" key="7">
    <source>
        <dbReference type="ARBA" id="ARBA00006840"/>
    </source>
</evidence>
<evidence type="ECO:0000256" key="11">
    <source>
        <dbReference type="ARBA" id="ARBA00022692"/>
    </source>
</evidence>
<dbReference type="PIRSF" id="PIRSF002419">
    <property type="entry name" value="Tetraspanin"/>
    <property type="match status" value="1"/>
</dbReference>
<dbReference type="RefSeq" id="XP_031561331.1">
    <property type="nucleotide sequence ID" value="XM_031705471.1"/>
</dbReference>
<evidence type="ECO:0000256" key="21">
    <source>
        <dbReference type="ARBA" id="ARBA00046382"/>
    </source>
</evidence>
<keyword evidence="8" id="KW-0813">Transport</keyword>
<proteinExistence type="inferred from homology"/>
<evidence type="ECO:0000256" key="14">
    <source>
        <dbReference type="ARBA" id="ARBA00022989"/>
    </source>
</evidence>
<evidence type="ECO:0000256" key="3">
    <source>
        <dbReference type="ARBA" id="ARBA00004241"/>
    </source>
</evidence>
<evidence type="ECO:0000256" key="12">
    <source>
        <dbReference type="ARBA" id="ARBA00022753"/>
    </source>
</evidence>
<reference evidence="24" key="1">
    <citation type="submission" date="2025-08" db="UniProtKB">
        <authorList>
            <consortium name="RefSeq"/>
        </authorList>
    </citation>
    <scope>IDENTIFICATION</scope>
    <source>
        <tissue evidence="24">Tentacle</tissue>
    </source>
</reference>
<comment type="similarity">
    <text evidence="7 22">Belongs to the tetraspanin (TM4SF) family.</text>
</comment>
<comment type="subunit">
    <text evidence="21">Interacts with TIMP1 and ITGB1 and recruits TIMP1 to ITGB1. Interacts with CD9. Identified in a complex with CD9 and ITGB3. Interacts with PMEL. Interacts with KDR/VEGFR2; identified in a complex with ITGB1 and KDR/VEGFR2 and is required to recruit KDR to ITGB1 complexes. Interacts with SYT7.</text>
</comment>
<accession>A0A6P8I1E5</accession>
<evidence type="ECO:0000256" key="6">
    <source>
        <dbReference type="ARBA" id="ARBA00004656"/>
    </source>
</evidence>
<evidence type="ECO:0000256" key="22">
    <source>
        <dbReference type="RuleBase" id="RU361218"/>
    </source>
</evidence>
<dbReference type="GO" id="GO:0009986">
    <property type="term" value="C:cell surface"/>
    <property type="evidence" value="ECO:0007669"/>
    <property type="project" value="UniProtKB-SubCell"/>
</dbReference>
<evidence type="ECO:0000256" key="18">
    <source>
        <dbReference type="ARBA" id="ARBA00023228"/>
    </source>
</evidence>
<keyword evidence="18" id="KW-0458">Lysosome</keyword>
<dbReference type="GO" id="GO:0031902">
    <property type="term" value="C:late endosome membrane"/>
    <property type="evidence" value="ECO:0007669"/>
    <property type="project" value="UniProtKB-SubCell"/>
</dbReference>
<dbReference type="KEGG" id="aten:116297274"/>